<dbReference type="VEuPathDB" id="TriTrypDB:Lsey_0471_0040"/>
<dbReference type="GO" id="GO:0000149">
    <property type="term" value="F:SNARE binding"/>
    <property type="evidence" value="ECO:0007669"/>
    <property type="project" value="TreeGrafter"/>
</dbReference>
<dbReference type="InterPro" id="IPR056173">
    <property type="entry name" value="Sec20_C"/>
</dbReference>
<keyword evidence="7 10" id="KW-0472">Membrane</keyword>
<dbReference type="GO" id="GO:0005794">
    <property type="term" value="C:Golgi apparatus"/>
    <property type="evidence" value="ECO:0007669"/>
    <property type="project" value="TreeGrafter"/>
</dbReference>
<evidence type="ECO:0000256" key="8">
    <source>
        <dbReference type="SAM" id="Coils"/>
    </source>
</evidence>
<feature type="coiled-coil region" evidence="8">
    <location>
        <begin position="4"/>
        <end position="111"/>
    </location>
</feature>
<evidence type="ECO:0000256" key="1">
    <source>
        <dbReference type="ARBA" id="ARBA00004211"/>
    </source>
</evidence>
<evidence type="ECO:0000256" key="10">
    <source>
        <dbReference type="SAM" id="Phobius"/>
    </source>
</evidence>
<evidence type="ECO:0000256" key="6">
    <source>
        <dbReference type="ARBA" id="ARBA00023054"/>
    </source>
</evidence>
<proteinExistence type="predicted"/>
<dbReference type="InterPro" id="IPR038407">
    <property type="entry name" value="v-SNARE_N_sf"/>
</dbReference>
<evidence type="ECO:0000256" key="2">
    <source>
        <dbReference type="ARBA" id="ARBA00022448"/>
    </source>
</evidence>
<dbReference type="GO" id="GO:0006906">
    <property type="term" value="P:vesicle fusion"/>
    <property type="evidence" value="ECO:0007669"/>
    <property type="project" value="TreeGrafter"/>
</dbReference>
<dbReference type="SUPFAM" id="SSF58038">
    <property type="entry name" value="SNARE fusion complex"/>
    <property type="match status" value="1"/>
</dbReference>
<dbReference type="Gene3D" id="1.20.58.400">
    <property type="entry name" value="t-snare proteins"/>
    <property type="match status" value="1"/>
</dbReference>
<protein>
    <submittedName>
        <fullName evidence="12">Putative Qa-SNARE protein</fullName>
    </submittedName>
</protein>
<comment type="caution">
    <text evidence="12">The sequence shown here is derived from an EMBL/GenBank/DDBJ whole genome shotgun (WGS) entry which is preliminary data.</text>
</comment>
<feature type="region of interest" description="Disordered" evidence="9">
    <location>
        <begin position="135"/>
        <end position="161"/>
    </location>
</feature>
<dbReference type="GO" id="GO:0015031">
    <property type="term" value="P:protein transport"/>
    <property type="evidence" value="ECO:0007669"/>
    <property type="project" value="UniProtKB-KW"/>
</dbReference>
<dbReference type="GO" id="GO:0012507">
    <property type="term" value="C:ER to Golgi transport vesicle membrane"/>
    <property type="evidence" value="ECO:0007669"/>
    <property type="project" value="TreeGrafter"/>
</dbReference>
<dbReference type="GO" id="GO:0005484">
    <property type="term" value="F:SNAP receptor activity"/>
    <property type="evidence" value="ECO:0007669"/>
    <property type="project" value="InterPro"/>
</dbReference>
<dbReference type="OrthoDB" id="19261at2759"/>
<keyword evidence="3 10" id="KW-0812">Transmembrane</keyword>
<keyword evidence="6 8" id="KW-0175">Coiled coil</keyword>
<dbReference type="InterPro" id="IPR044766">
    <property type="entry name" value="NPSN/SNAP25-like_N_SNARE"/>
</dbReference>
<gene>
    <name evidence="12" type="ORF">ABL78_8018</name>
</gene>
<dbReference type="SMART" id="SM00397">
    <property type="entry name" value="t_SNARE"/>
    <property type="match status" value="1"/>
</dbReference>
<evidence type="ECO:0000256" key="5">
    <source>
        <dbReference type="ARBA" id="ARBA00022989"/>
    </source>
</evidence>
<reference evidence="12 13" key="1">
    <citation type="journal article" date="2015" name="PLoS Pathog.">
        <title>Leptomonas seymouri: Adaptations to the Dixenous Life Cycle Analyzed by Genome Sequencing, Transcriptome Profiling and Co-infection with Leishmania donovani.</title>
        <authorList>
            <person name="Kraeva N."/>
            <person name="Butenko A."/>
            <person name="Hlavacova J."/>
            <person name="Kostygov A."/>
            <person name="Myskova J."/>
            <person name="Grybchuk D."/>
            <person name="Lestinova T."/>
            <person name="Votypka J."/>
            <person name="Volf P."/>
            <person name="Opperdoes F."/>
            <person name="Flegontov P."/>
            <person name="Lukes J."/>
            <person name="Yurchenko V."/>
        </authorList>
    </citation>
    <scope>NUCLEOTIDE SEQUENCE [LARGE SCALE GENOMIC DNA]</scope>
    <source>
        <strain evidence="12 13">ATCC 30220</strain>
    </source>
</reference>
<evidence type="ECO:0000313" key="12">
    <source>
        <dbReference type="EMBL" id="KPI82966.1"/>
    </source>
</evidence>
<dbReference type="AlphaFoldDB" id="A0A0N0P2H7"/>
<dbReference type="Proteomes" id="UP000038009">
    <property type="component" value="Unassembled WGS sequence"/>
</dbReference>
<feature type="domain" description="T-SNARE coiled-coil homology" evidence="11">
    <location>
        <begin position="170"/>
        <end position="232"/>
    </location>
</feature>
<comment type="subcellular location">
    <subcellularLocation>
        <location evidence="1">Membrane</location>
        <topology evidence="1">Single-pass type IV membrane protein</topology>
    </subcellularLocation>
</comment>
<evidence type="ECO:0000256" key="9">
    <source>
        <dbReference type="SAM" id="MobiDB-lite"/>
    </source>
</evidence>
<dbReference type="InterPro" id="IPR000727">
    <property type="entry name" value="T_SNARE_dom"/>
</dbReference>
<dbReference type="GO" id="GO:0031902">
    <property type="term" value="C:late endosome membrane"/>
    <property type="evidence" value="ECO:0007669"/>
    <property type="project" value="TreeGrafter"/>
</dbReference>
<evidence type="ECO:0000256" key="4">
    <source>
        <dbReference type="ARBA" id="ARBA00022927"/>
    </source>
</evidence>
<accession>A0A0N0P2H7</accession>
<dbReference type="PANTHER" id="PTHR21230">
    <property type="entry name" value="VESICLE TRANSPORT V-SNARE PROTEIN VTI1-RELATED"/>
    <property type="match status" value="1"/>
</dbReference>
<name>A0A0N0P2H7_LEPSE</name>
<keyword evidence="5 10" id="KW-1133">Transmembrane helix</keyword>
<evidence type="ECO:0000256" key="3">
    <source>
        <dbReference type="ARBA" id="ARBA00022692"/>
    </source>
</evidence>
<sequence>MSDAALYHEELVDLQQQVESILAEVDGQLKQTSGGSNVNAIAARSAKFAAAQDLLRRLNRHLQQLRVEVRLLDGEERRVYEGKSTEHARSIASLKERVQQCKERAAQSAAAAAAAGSSGNNAVYRSVEGGKAIAWSPREGADEEGDQRNDGDVPSMSNRHEVRQAAGRINEVQQGTLQSLGRSEKLLNETEALGTDAATTLRAQTEQIKSINEDLDEMHGEIGRASSELKSFMRRMARDRLIIFFAVAIVLCVIVIVVLAVVKHYIK</sequence>
<evidence type="ECO:0000313" key="13">
    <source>
        <dbReference type="Proteomes" id="UP000038009"/>
    </source>
</evidence>
<dbReference type="GO" id="GO:0005789">
    <property type="term" value="C:endoplasmic reticulum membrane"/>
    <property type="evidence" value="ECO:0007669"/>
    <property type="project" value="TreeGrafter"/>
</dbReference>
<dbReference type="GO" id="GO:0031201">
    <property type="term" value="C:SNARE complex"/>
    <property type="evidence" value="ECO:0007669"/>
    <property type="project" value="InterPro"/>
</dbReference>
<dbReference type="Gene3D" id="1.20.5.110">
    <property type="match status" value="1"/>
</dbReference>
<keyword evidence="13" id="KW-1185">Reference proteome</keyword>
<keyword evidence="2" id="KW-0813">Transport</keyword>
<feature type="transmembrane region" description="Helical" evidence="10">
    <location>
        <begin position="241"/>
        <end position="262"/>
    </location>
</feature>
<dbReference type="Pfam" id="PF03908">
    <property type="entry name" value="Sec20"/>
    <property type="match status" value="1"/>
</dbReference>
<dbReference type="CDD" id="cd15861">
    <property type="entry name" value="SNARE_SNAP25N_23N_29N_SEC9N"/>
    <property type="match status" value="1"/>
</dbReference>
<evidence type="ECO:0000256" key="7">
    <source>
        <dbReference type="ARBA" id="ARBA00023136"/>
    </source>
</evidence>
<dbReference type="PANTHER" id="PTHR21230:SF26">
    <property type="entry name" value="VESICLE TRANSPORT THROUGH INTERACTION WITH T-SNARES HOMOLOG 1A"/>
    <property type="match status" value="1"/>
</dbReference>
<dbReference type="PROSITE" id="PS50192">
    <property type="entry name" value="T_SNARE"/>
    <property type="match status" value="1"/>
</dbReference>
<dbReference type="EMBL" id="LJSK01000471">
    <property type="protein sequence ID" value="KPI82966.1"/>
    <property type="molecule type" value="Genomic_DNA"/>
</dbReference>
<dbReference type="OMA" id="RINEVQH"/>
<keyword evidence="4" id="KW-0653">Protein transport</keyword>
<evidence type="ECO:0000259" key="11">
    <source>
        <dbReference type="PROSITE" id="PS50192"/>
    </source>
</evidence>
<organism evidence="12 13">
    <name type="scientific">Leptomonas seymouri</name>
    <dbReference type="NCBI Taxonomy" id="5684"/>
    <lineage>
        <taxon>Eukaryota</taxon>
        <taxon>Discoba</taxon>
        <taxon>Euglenozoa</taxon>
        <taxon>Kinetoplastea</taxon>
        <taxon>Metakinetoplastina</taxon>
        <taxon>Trypanosomatida</taxon>
        <taxon>Trypanosomatidae</taxon>
        <taxon>Leishmaniinae</taxon>
        <taxon>Leptomonas</taxon>
    </lineage>
</organism>